<dbReference type="AlphaFoldDB" id="A0A830H574"/>
<accession>A0A830H574</accession>
<dbReference type="EMBL" id="BNJQ01000001">
    <property type="protein sequence ID" value="GHP01672.1"/>
    <property type="molecule type" value="Genomic_DNA"/>
</dbReference>
<name>A0A830H574_9CHLO</name>
<evidence type="ECO:0000313" key="2">
    <source>
        <dbReference type="EMBL" id="GHP01672.1"/>
    </source>
</evidence>
<evidence type="ECO:0000313" key="3">
    <source>
        <dbReference type="Proteomes" id="UP000660262"/>
    </source>
</evidence>
<keyword evidence="3" id="KW-1185">Reference proteome</keyword>
<proteinExistence type="predicted"/>
<organism evidence="2 3">
    <name type="scientific">Pycnococcus provasolii</name>
    <dbReference type="NCBI Taxonomy" id="41880"/>
    <lineage>
        <taxon>Eukaryota</taxon>
        <taxon>Viridiplantae</taxon>
        <taxon>Chlorophyta</taxon>
        <taxon>Pseudoscourfieldiophyceae</taxon>
        <taxon>Pseudoscourfieldiales</taxon>
        <taxon>Pycnococcaceae</taxon>
        <taxon>Pycnococcus</taxon>
    </lineage>
</organism>
<reference evidence="2" key="1">
    <citation type="submission" date="2020-10" db="EMBL/GenBank/DDBJ databases">
        <title>Unveiling of a novel bifunctional photoreceptor, Dualchrome1, isolated from a cosmopolitan green alga.</title>
        <authorList>
            <person name="Suzuki S."/>
            <person name="Kawachi M."/>
        </authorList>
    </citation>
    <scope>NUCLEOTIDE SEQUENCE</scope>
    <source>
        <strain evidence="2">NIES 2893</strain>
    </source>
</reference>
<feature type="chain" id="PRO_5032798082" evidence="1">
    <location>
        <begin position="23"/>
        <end position="266"/>
    </location>
</feature>
<dbReference type="OrthoDB" id="3800936at2759"/>
<keyword evidence="1" id="KW-0732">Signal</keyword>
<gene>
    <name evidence="2" type="ORF">PPROV_000042900</name>
</gene>
<sequence>MWIVWLWINLSLCCRHSPELFAADLSLFSFHNMAVVVRTLQGLPSPTSGSSSRPDLDRRRKTTNIRRTKVCVVGGGVVGRECKDASVVVSVGPQCGVVHKAFWSSTKPRMASSASNVASVSAGVAISLCVNAAALVNAPTAWAAPPTKNNNTAQEAVQQQIPRFDPYTGEEKPWKFDPYTGKPLEKKQTTIESLQQKAVPLEVQPTNKAAVGIVFAGSAISLLSSVIWVEKQGFDWFDSLFPSISMANKQQLEYERQEESEAEETS</sequence>
<protein>
    <submittedName>
        <fullName evidence="2">Uncharacterized protein</fullName>
    </submittedName>
</protein>
<feature type="signal peptide" evidence="1">
    <location>
        <begin position="1"/>
        <end position="22"/>
    </location>
</feature>
<evidence type="ECO:0000256" key="1">
    <source>
        <dbReference type="SAM" id="SignalP"/>
    </source>
</evidence>
<comment type="caution">
    <text evidence="2">The sequence shown here is derived from an EMBL/GenBank/DDBJ whole genome shotgun (WGS) entry which is preliminary data.</text>
</comment>
<dbReference type="Proteomes" id="UP000660262">
    <property type="component" value="Unassembled WGS sequence"/>
</dbReference>